<proteinExistence type="predicted"/>
<organism evidence="1 2">
    <name type="scientific">Cinnamomum micranthum f. kanehirae</name>
    <dbReference type="NCBI Taxonomy" id="337451"/>
    <lineage>
        <taxon>Eukaryota</taxon>
        <taxon>Viridiplantae</taxon>
        <taxon>Streptophyta</taxon>
        <taxon>Embryophyta</taxon>
        <taxon>Tracheophyta</taxon>
        <taxon>Spermatophyta</taxon>
        <taxon>Magnoliopsida</taxon>
        <taxon>Magnoliidae</taxon>
        <taxon>Laurales</taxon>
        <taxon>Lauraceae</taxon>
        <taxon>Cinnamomum</taxon>
    </lineage>
</organism>
<keyword evidence="1" id="KW-0696">RNA-directed RNA polymerase</keyword>
<gene>
    <name evidence="1" type="ORF">CKAN_02756500</name>
</gene>
<evidence type="ECO:0000313" key="1">
    <source>
        <dbReference type="EMBL" id="RWR98073.1"/>
    </source>
</evidence>
<dbReference type="InterPro" id="IPR008686">
    <property type="entry name" value="RNA_pol_mitovir"/>
</dbReference>
<dbReference type="PANTHER" id="PTHR34456">
    <property type="entry name" value="MITOVIRUS RNA-DEPENDENT RNA POLYMERASE"/>
    <property type="match status" value="1"/>
</dbReference>
<name>A0A443Q4Y0_9MAGN</name>
<dbReference type="AlphaFoldDB" id="A0A443Q4Y0"/>
<evidence type="ECO:0000313" key="2">
    <source>
        <dbReference type="Proteomes" id="UP000283530"/>
    </source>
</evidence>
<dbReference type="GO" id="GO:0003968">
    <property type="term" value="F:RNA-directed RNA polymerase activity"/>
    <property type="evidence" value="ECO:0007669"/>
    <property type="project" value="UniProtKB-KW"/>
</dbReference>
<accession>A0A443Q4Y0</accession>
<protein>
    <submittedName>
        <fullName evidence="1">RNA-dependent RNA polymerase, mitoviral</fullName>
    </submittedName>
</protein>
<dbReference type="Pfam" id="PF05919">
    <property type="entry name" value="Mitovir_RNA_pol"/>
    <property type="match status" value="1"/>
</dbReference>
<sequence>MPSSLDQQAFDKKGYRSPVVTFTKGQPLGFLCSWPLFTLTHHMLVWIAAERDEVTRDFSPVSAKMLRSLVGSVATPIFSKIRDVTGTMSLSLTYRLRGASYRICGAPYRPKSKRWKRNYLCMLSPSGVFPLPLKLWLAFPDLGVLTPGVARAFILDRVKPGYFNEKEIEGLRTFYPVQGEDFLDRLILQPWVKMWLKYLRWYAEVSVNYDVSLEDLQNLLLYQCLYSVLGIR</sequence>
<keyword evidence="2" id="KW-1185">Reference proteome</keyword>
<reference evidence="1 2" key="1">
    <citation type="journal article" date="2019" name="Nat. Plants">
        <title>Stout camphor tree genome fills gaps in understanding of flowering plant genome evolution.</title>
        <authorList>
            <person name="Chaw S.M."/>
            <person name="Liu Y.C."/>
            <person name="Wu Y.W."/>
            <person name="Wang H.Y."/>
            <person name="Lin C.I."/>
            <person name="Wu C.S."/>
            <person name="Ke H.M."/>
            <person name="Chang L.Y."/>
            <person name="Hsu C.Y."/>
            <person name="Yang H.T."/>
            <person name="Sudianto E."/>
            <person name="Hsu M.H."/>
            <person name="Wu K.P."/>
            <person name="Wang L.N."/>
            <person name="Leebens-Mack J.H."/>
            <person name="Tsai I.J."/>
        </authorList>
    </citation>
    <scope>NUCLEOTIDE SEQUENCE [LARGE SCALE GENOMIC DNA]</scope>
    <source>
        <strain evidence="2">cv. Chaw 1501</strain>
        <tissue evidence="1">Young leaves</tissue>
    </source>
</reference>
<keyword evidence="1" id="KW-0808">Transferase</keyword>
<keyword evidence="1" id="KW-0548">Nucleotidyltransferase</keyword>
<dbReference type="EMBL" id="QPKB01000473">
    <property type="protein sequence ID" value="RWR98073.1"/>
    <property type="molecule type" value="Genomic_DNA"/>
</dbReference>
<comment type="caution">
    <text evidence="1">The sequence shown here is derived from an EMBL/GenBank/DDBJ whole genome shotgun (WGS) entry which is preliminary data.</text>
</comment>
<dbReference type="Proteomes" id="UP000283530">
    <property type="component" value="Unassembled WGS sequence"/>
</dbReference>
<dbReference type="PANTHER" id="PTHR34456:SF13">
    <property type="entry name" value="REVERSE TRANSCRIPTASE DOMAIN-CONTAINING PROTEIN"/>
    <property type="match status" value="1"/>
</dbReference>
<dbReference type="OrthoDB" id="1750590at2759"/>